<dbReference type="InterPro" id="IPR000182">
    <property type="entry name" value="GNAT_dom"/>
</dbReference>
<accession>A0A8H7N186</accession>
<reference evidence="2" key="1">
    <citation type="submission" date="2020-10" db="EMBL/GenBank/DDBJ databases">
        <title>High-Quality Genome Resource of Clonostachys rosea strain S41 by Oxford Nanopore Long-Read Sequencing.</title>
        <authorList>
            <person name="Wang H."/>
        </authorList>
    </citation>
    <scope>NUCLEOTIDE SEQUENCE</scope>
    <source>
        <strain evidence="2">S41</strain>
    </source>
</reference>
<comment type="caution">
    <text evidence="2">The sequence shown here is derived from an EMBL/GenBank/DDBJ whole genome shotgun (WGS) entry which is preliminary data.</text>
</comment>
<dbReference type="Proteomes" id="UP000616885">
    <property type="component" value="Unassembled WGS sequence"/>
</dbReference>
<proteinExistence type="predicted"/>
<evidence type="ECO:0000313" key="3">
    <source>
        <dbReference type="Proteomes" id="UP000616885"/>
    </source>
</evidence>
<dbReference type="Pfam" id="PF00583">
    <property type="entry name" value="Acetyltransf_1"/>
    <property type="match status" value="1"/>
</dbReference>
<dbReference type="Gene3D" id="3.40.630.30">
    <property type="match status" value="1"/>
</dbReference>
<dbReference type="GO" id="GO:0016747">
    <property type="term" value="F:acyltransferase activity, transferring groups other than amino-acyl groups"/>
    <property type="evidence" value="ECO:0007669"/>
    <property type="project" value="InterPro"/>
</dbReference>
<dbReference type="AlphaFoldDB" id="A0A8H7N186"/>
<evidence type="ECO:0000259" key="1">
    <source>
        <dbReference type="PROSITE" id="PS51186"/>
    </source>
</evidence>
<feature type="domain" description="N-acetyltransferase" evidence="1">
    <location>
        <begin position="20"/>
        <end position="213"/>
    </location>
</feature>
<protein>
    <recommendedName>
        <fullName evidence="1">N-acetyltransferase domain-containing protein</fullName>
    </recommendedName>
</protein>
<name>A0A8H7N186_BIOOC</name>
<gene>
    <name evidence="2" type="ORF">IM811_005170</name>
</gene>
<dbReference type="PROSITE" id="PS51186">
    <property type="entry name" value="GNAT"/>
    <property type="match status" value="1"/>
</dbReference>
<dbReference type="SUPFAM" id="SSF55729">
    <property type="entry name" value="Acyl-CoA N-acyltransferases (Nat)"/>
    <property type="match status" value="1"/>
</dbReference>
<organism evidence="2 3">
    <name type="scientific">Bionectria ochroleuca</name>
    <name type="common">Gliocladium roseum</name>
    <dbReference type="NCBI Taxonomy" id="29856"/>
    <lineage>
        <taxon>Eukaryota</taxon>
        <taxon>Fungi</taxon>
        <taxon>Dikarya</taxon>
        <taxon>Ascomycota</taxon>
        <taxon>Pezizomycotina</taxon>
        <taxon>Sordariomycetes</taxon>
        <taxon>Hypocreomycetidae</taxon>
        <taxon>Hypocreales</taxon>
        <taxon>Bionectriaceae</taxon>
        <taxon>Clonostachys</taxon>
    </lineage>
</organism>
<evidence type="ECO:0000313" key="2">
    <source>
        <dbReference type="EMBL" id="KAF9744389.1"/>
    </source>
</evidence>
<dbReference type="EMBL" id="JADCTT010000014">
    <property type="protein sequence ID" value="KAF9744389.1"/>
    <property type="molecule type" value="Genomic_DNA"/>
</dbReference>
<dbReference type="InterPro" id="IPR016181">
    <property type="entry name" value="Acyl_CoA_acyltransferase"/>
</dbReference>
<sequence length="225" mass="25363">MSYQFIHVDKSASDLSYNANKYRELRLKALKESPEAFTSTWAVESSFADDVWVSRLLDPEKETFVCVYNSPNQDPEWVAQVTLRGPLAAADFALPPESGQVVHSEDEKWHMFSLYTSVSHRGKKLGSRLCQRTFQYLSEKRATQGTNVSLRLMVRPDNEISIRMYRGLGFLETGRCTVEEGLRANGEAELIPKGPLGEKYTTRIGIIMAIRLQASHDNGVVDIDA</sequence>